<proteinExistence type="predicted"/>
<evidence type="ECO:0000313" key="3">
    <source>
        <dbReference type="Proteomes" id="UP000037931"/>
    </source>
</evidence>
<organism evidence="2 3">
    <name type="scientific">Pseudomonas asplenii</name>
    <dbReference type="NCBI Taxonomy" id="53407"/>
    <lineage>
        <taxon>Bacteria</taxon>
        <taxon>Pseudomonadati</taxon>
        <taxon>Pseudomonadota</taxon>
        <taxon>Gammaproteobacteria</taxon>
        <taxon>Pseudomonadales</taxon>
        <taxon>Pseudomonadaceae</taxon>
        <taxon>Pseudomonas</taxon>
    </lineage>
</organism>
<dbReference type="InterPro" id="IPR001584">
    <property type="entry name" value="Integrase_cat-core"/>
</dbReference>
<keyword evidence="3" id="KW-1185">Reference proteome</keyword>
<feature type="domain" description="Integrase catalytic" evidence="1">
    <location>
        <begin position="2"/>
        <end position="55"/>
    </location>
</feature>
<protein>
    <submittedName>
        <fullName evidence="2">Transposase</fullName>
    </submittedName>
</protein>
<dbReference type="SUPFAM" id="SSF53098">
    <property type="entry name" value="Ribonuclease H-like"/>
    <property type="match status" value="1"/>
</dbReference>
<gene>
    <name evidence="2" type="ORF">PF66_05727</name>
</gene>
<dbReference type="Proteomes" id="UP000037931">
    <property type="component" value="Unassembled WGS sequence"/>
</dbReference>
<dbReference type="InterPro" id="IPR050900">
    <property type="entry name" value="Transposase_IS3/IS150/IS904"/>
</dbReference>
<dbReference type="EMBL" id="JSYZ01000026">
    <property type="protein sequence ID" value="KPA87772.1"/>
    <property type="molecule type" value="Genomic_DNA"/>
</dbReference>
<name>A0A0N0VIN9_9PSED</name>
<dbReference type="PANTHER" id="PTHR46889:SF4">
    <property type="entry name" value="TRANSPOSASE INSO FOR INSERTION SEQUENCE ELEMENT IS911B-RELATED"/>
    <property type="match status" value="1"/>
</dbReference>
<evidence type="ECO:0000259" key="1">
    <source>
        <dbReference type="Pfam" id="PF13333"/>
    </source>
</evidence>
<dbReference type="AlphaFoldDB" id="A0A0N0VIN9"/>
<dbReference type="PATRIC" id="fig|50340.43.peg.3442"/>
<reference evidence="2 3" key="1">
    <citation type="journal article" date="2015" name="PLoS ONE">
        <title>Rice-Infecting Pseudomonas Genomes Are Highly Accessorized and Harbor Multiple Putative Virulence Mechanisms to Cause Sheath Brown Rot.</title>
        <authorList>
            <person name="Quibod I.L."/>
            <person name="Grande G."/>
            <person name="Oreiro E.G."/>
            <person name="Borja F.N."/>
            <person name="Dossa G.S."/>
            <person name="Mauleon R."/>
            <person name="Cruz C.V."/>
            <person name="Oliva R."/>
        </authorList>
    </citation>
    <scope>NUCLEOTIDE SEQUENCE [LARGE SCALE GENOMIC DNA]</scope>
    <source>
        <strain evidence="2 3">IRRI 6609</strain>
    </source>
</reference>
<evidence type="ECO:0000313" key="2">
    <source>
        <dbReference type="EMBL" id="KPA87772.1"/>
    </source>
</evidence>
<comment type="caution">
    <text evidence="2">The sequence shown here is derived from an EMBL/GenBank/DDBJ whole genome shotgun (WGS) entry which is preliminary data.</text>
</comment>
<dbReference type="InterPro" id="IPR012337">
    <property type="entry name" value="RNaseH-like_sf"/>
</dbReference>
<dbReference type="Pfam" id="PF13333">
    <property type="entry name" value="rve_2"/>
    <property type="match status" value="1"/>
</dbReference>
<accession>A0A0N0VIN9</accession>
<dbReference type="PANTHER" id="PTHR46889">
    <property type="entry name" value="TRANSPOSASE INSF FOR INSERTION SEQUENCE IS3B-RELATED"/>
    <property type="match status" value="1"/>
</dbReference>
<dbReference type="STRING" id="50340.PF66_05727"/>
<dbReference type="GO" id="GO:0015074">
    <property type="term" value="P:DNA integration"/>
    <property type="evidence" value="ECO:0007669"/>
    <property type="project" value="InterPro"/>
</dbReference>
<sequence>MERFFLSLKMERVWRRDYANHGEAIRDITEYIVGFYNNEWLHSKLGYLPPTAYEQTMVPKLPIEVSGIS</sequence>